<feature type="compositionally biased region" description="Polar residues" evidence="4">
    <location>
        <begin position="50"/>
        <end position="68"/>
    </location>
</feature>
<reference evidence="6 7" key="1">
    <citation type="journal article" date="2006" name="Science">
        <title>Phytophthora genome sequences uncover evolutionary origins and mechanisms of pathogenesis.</title>
        <authorList>
            <person name="Tyler B.M."/>
            <person name="Tripathy S."/>
            <person name="Zhang X."/>
            <person name="Dehal P."/>
            <person name="Jiang R.H."/>
            <person name="Aerts A."/>
            <person name="Arredondo F.D."/>
            <person name="Baxter L."/>
            <person name="Bensasson D."/>
            <person name="Beynon J.L."/>
            <person name="Chapman J."/>
            <person name="Damasceno C.M."/>
            <person name="Dorrance A.E."/>
            <person name="Dou D."/>
            <person name="Dickerman A.W."/>
            <person name="Dubchak I.L."/>
            <person name="Garbelotto M."/>
            <person name="Gijzen M."/>
            <person name="Gordon S.G."/>
            <person name="Govers F."/>
            <person name="Grunwald N.J."/>
            <person name="Huang W."/>
            <person name="Ivors K.L."/>
            <person name="Jones R.W."/>
            <person name="Kamoun S."/>
            <person name="Krampis K."/>
            <person name="Lamour K.H."/>
            <person name="Lee M.K."/>
            <person name="McDonald W.H."/>
            <person name="Medina M."/>
            <person name="Meijer H.J."/>
            <person name="Nordberg E.K."/>
            <person name="Maclean D.J."/>
            <person name="Ospina-Giraldo M.D."/>
            <person name="Morris P.F."/>
            <person name="Phuntumart V."/>
            <person name="Putnam N.H."/>
            <person name="Rash S."/>
            <person name="Rose J.K."/>
            <person name="Sakihama Y."/>
            <person name="Salamov A.A."/>
            <person name="Savidor A."/>
            <person name="Scheuring C.F."/>
            <person name="Smith B.M."/>
            <person name="Sobral B.W."/>
            <person name="Terry A."/>
            <person name="Torto-Alalibo T.A."/>
            <person name="Win J."/>
            <person name="Xu Z."/>
            <person name="Zhang H."/>
            <person name="Grigoriev I.V."/>
            <person name="Rokhsar D.S."/>
            <person name="Boore J.L."/>
        </authorList>
    </citation>
    <scope>NUCLEOTIDE SEQUENCE [LARGE SCALE GENOMIC DNA]</scope>
    <source>
        <strain evidence="6 7">P6497</strain>
    </source>
</reference>
<dbReference type="InParanoid" id="G4Z4Z5"/>
<dbReference type="PANTHER" id="PTHR47764:SF2">
    <property type="entry name" value="UBIQUITIN-LIKE PROTEASE FAMILY PROFILE DOMAIN-CONTAINING PROTEIN"/>
    <property type="match status" value="1"/>
</dbReference>
<feature type="compositionally biased region" description="Polar residues" evidence="4">
    <location>
        <begin position="128"/>
        <end position="137"/>
    </location>
</feature>
<comment type="similarity">
    <text evidence="1">Belongs to the peptidase C48 family.</text>
</comment>
<dbReference type="InterPro" id="IPR003653">
    <property type="entry name" value="Peptidase_C48_C"/>
</dbReference>
<dbReference type="EMBL" id="JH159153">
    <property type="protein sequence ID" value="EGZ19441.1"/>
    <property type="molecule type" value="Genomic_DNA"/>
</dbReference>
<feature type="region of interest" description="Disordered" evidence="4">
    <location>
        <begin position="1"/>
        <end position="102"/>
    </location>
</feature>
<dbReference type="Proteomes" id="UP000002640">
    <property type="component" value="Unassembled WGS sequence"/>
</dbReference>
<gene>
    <name evidence="6" type="ORF">PHYSODRAFT_298003</name>
</gene>
<keyword evidence="2" id="KW-0645">Protease</keyword>
<feature type="compositionally biased region" description="Low complexity" evidence="4">
    <location>
        <begin position="17"/>
        <end position="37"/>
    </location>
</feature>
<evidence type="ECO:0000256" key="4">
    <source>
        <dbReference type="SAM" id="MobiDB-lite"/>
    </source>
</evidence>
<feature type="region of interest" description="Disordered" evidence="4">
    <location>
        <begin position="605"/>
        <end position="629"/>
    </location>
</feature>
<dbReference type="GO" id="GO:0008234">
    <property type="term" value="F:cysteine-type peptidase activity"/>
    <property type="evidence" value="ECO:0007669"/>
    <property type="project" value="InterPro"/>
</dbReference>
<feature type="compositionally biased region" description="Basic and acidic residues" evidence="4">
    <location>
        <begin position="69"/>
        <end position="87"/>
    </location>
</feature>
<dbReference type="OMA" id="DEEIDYM"/>
<dbReference type="Pfam" id="PF02902">
    <property type="entry name" value="Peptidase_C48"/>
    <property type="match status" value="1"/>
</dbReference>
<dbReference type="InterPro" id="IPR038765">
    <property type="entry name" value="Papain-like_cys_pep_sf"/>
</dbReference>
<proteinExistence type="inferred from homology"/>
<dbReference type="GeneID" id="20641569"/>
<protein>
    <recommendedName>
        <fullName evidence="5">Ubiquitin-like protease family profile domain-containing protein</fullName>
    </recommendedName>
</protein>
<dbReference type="RefSeq" id="XP_009522158.1">
    <property type="nucleotide sequence ID" value="XM_009523863.1"/>
</dbReference>
<dbReference type="STRING" id="1094619.G4Z4Z5"/>
<feature type="compositionally biased region" description="Basic and acidic residues" evidence="4">
    <location>
        <begin position="376"/>
        <end position="389"/>
    </location>
</feature>
<accession>G4Z4Z5</accession>
<feature type="region of interest" description="Disordered" evidence="4">
    <location>
        <begin position="118"/>
        <end position="142"/>
    </location>
</feature>
<organism evidence="6 7">
    <name type="scientific">Phytophthora sojae (strain P6497)</name>
    <name type="common">Soybean stem and root rot agent</name>
    <name type="synonym">Phytophthora megasperma f. sp. glycines</name>
    <dbReference type="NCBI Taxonomy" id="1094619"/>
    <lineage>
        <taxon>Eukaryota</taxon>
        <taxon>Sar</taxon>
        <taxon>Stramenopiles</taxon>
        <taxon>Oomycota</taxon>
        <taxon>Peronosporomycetes</taxon>
        <taxon>Peronosporales</taxon>
        <taxon>Peronosporaceae</taxon>
        <taxon>Phytophthora</taxon>
    </lineage>
</organism>
<dbReference type="SUPFAM" id="SSF54001">
    <property type="entry name" value="Cysteine proteinases"/>
    <property type="match status" value="1"/>
</dbReference>
<evidence type="ECO:0000256" key="3">
    <source>
        <dbReference type="ARBA" id="ARBA00022801"/>
    </source>
</evidence>
<evidence type="ECO:0000256" key="2">
    <source>
        <dbReference type="ARBA" id="ARBA00022670"/>
    </source>
</evidence>
<keyword evidence="7" id="KW-1185">Reference proteome</keyword>
<evidence type="ECO:0000313" key="6">
    <source>
        <dbReference type="EMBL" id="EGZ19441.1"/>
    </source>
</evidence>
<feature type="region of interest" description="Disordered" evidence="4">
    <location>
        <begin position="340"/>
        <end position="389"/>
    </location>
</feature>
<sequence length="802" mass="90806">MRLGLTPLSPRMGAQTSAARRSPLSPLPSSRASAFSPIDVDGDSTDDAEPSSNNRPSLSTPSAPTTHYESSDESEHKQSEHKDDAERSSSSVEGGEKREKGTEKKQLLNFFFQYEDRTPKKRRRDAQHSGSSAQSSPAKDELHEVICAPRTNICGEKYDRSDIEFLDDRVELTIWRADIRKWQGEIQYAHLGRFCFSRVDRPPYILLLELDGAKGRSTFADFYDSVFARVCSQGNDKEFMTQKVFGVVFYFDEEMDVMRCQSMGDSNPRLARLFSEKLSDSEVQEYSKWDALRKLRIPRRGESKSSAGSSTGRRIASITRHAIGSVKMFFTPRTSVLEGDSVIEGNTRGRTSRESNGVSRGDSGEAKAPIQIDINSENHDRGSGPKHDSSTVVIIQNSENKPPVADASLVQEEKVREKVESRKRAAAAARREDEKLKRQKIESRRNEVLLTYPYDGSDMAGRICVTLGDVDRLVPGEFLNDNIIDFYLRFLWRHLAPWQQQQTYFFTSHFFTQLNGTNGAHELTTADPDERFARVARWTQKEANLFEKRFLFIPINDSFHWSIAVFCNPGSAIIKKHRKVRRRHRAIADGSSDGKVEVVDLVDGDESSKTANGGGDIDEEEIEEEELQSCQEDRLANPPCLLFLDSLRCHRKKKFTRMLRNYLECEWKARFASSAVVSVPKEKTTDDASAVEEEETIVTSFDTEGIGLLEPNIPLQSNSSDCGVFLLMYAALIVRSFPAGVTREDLESNLTSTLTPTVFKDEHVLEFREYLQQLLFSLQFLERHGLPEEKVKDEELEVFTID</sequence>
<evidence type="ECO:0000256" key="1">
    <source>
        <dbReference type="ARBA" id="ARBA00005234"/>
    </source>
</evidence>
<feature type="compositionally biased region" description="Acidic residues" evidence="4">
    <location>
        <begin position="616"/>
        <end position="627"/>
    </location>
</feature>
<dbReference type="AlphaFoldDB" id="G4Z4Z5"/>
<dbReference type="Gene3D" id="3.40.395.10">
    <property type="entry name" value="Adenoviral Proteinase, Chain A"/>
    <property type="match status" value="1"/>
</dbReference>
<dbReference type="PROSITE" id="PS50600">
    <property type="entry name" value="ULP_PROTEASE"/>
    <property type="match status" value="1"/>
</dbReference>
<name>G4Z4Z5_PHYSP</name>
<evidence type="ECO:0000259" key="5">
    <source>
        <dbReference type="PROSITE" id="PS50600"/>
    </source>
</evidence>
<dbReference type="SMR" id="G4Z4Z5"/>
<evidence type="ECO:0000313" key="7">
    <source>
        <dbReference type="Proteomes" id="UP000002640"/>
    </source>
</evidence>
<keyword evidence="3" id="KW-0378">Hydrolase</keyword>
<feature type="domain" description="Ubiquitin-like protease family profile" evidence="5">
    <location>
        <begin position="463"/>
        <end position="733"/>
    </location>
</feature>
<dbReference type="PANTHER" id="PTHR47764">
    <property type="entry name" value="UBIQUITIN-LIKE-SPECIFIC PROTEASE 2B-RELATED"/>
    <property type="match status" value="1"/>
</dbReference>
<dbReference type="GO" id="GO:0006508">
    <property type="term" value="P:proteolysis"/>
    <property type="evidence" value="ECO:0007669"/>
    <property type="project" value="UniProtKB-KW"/>
</dbReference>
<feature type="compositionally biased region" description="Acidic residues" evidence="4">
    <location>
        <begin position="40"/>
        <end position="49"/>
    </location>
</feature>
<dbReference type="KEGG" id="psoj:PHYSODRAFT_298003"/>